<dbReference type="Proteomes" id="UP001431783">
    <property type="component" value="Unassembled WGS sequence"/>
</dbReference>
<proteinExistence type="predicted"/>
<feature type="region of interest" description="Disordered" evidence="1">
    <location>
        <begin position="40"/>
        <end position="61"/>
    </location>
</feature>
<evidence type="ECO:0000313" key="2">
    <source>
        <dbReference type="EMBL" id="KAK9885143.1"/>
    </source>
</evidence>
<dbReference type="AlphaFoldDB" id="A0AAW1UQN7"/>
<protein>
    <submittedName>
        <fullName evidence="2">Uncharacterized protein</fullName>
    </submittedName>
</protein>
<name>A0AAW1UQN7_9CUCU</name>
<keyword evidence="3" id="KW-1185">Reference proteome</keyword>
<feature type="compositionally biased region" description="Polar residues" evidence="1">
    <location>
        <begin position="189"/>
        <end position="213"/>
    </location>
</feature>
<evidence type="ECO:0000256" key="1">
    <source>
        <dbReference type="SAM" id="MobiDB-lite"/>
    </source>
</evidence>
<feature type="compositionally biased region" description="Basic and acidic residues" evidence="1">
    <location>
        <begin position="176"/>
        <end position="187"/>
    </location>
</feature>
<feature type="compositionally biased region" description="Polar residues" evidence="1">
    <location>
        <begin position="43"/>
        <end position="52"/>
    </location>
</feature>
<accession>A0AAW1UQN7</accession>
<organism evidence="2 3">
    <name type="scientific">Henosepilachna vigintioctopunctata</name>
    <dbReference type="NCBI Taxonomy" id="420089"/>
    <lineage>
        <taxon>Eukaryota</taxon>
        <taxon>Metazoa</taxon>
        <taxon>Ecdysozoa</taxon>
        <taxon>Arthropoda</taxon>
        <taxon>Hexapoda</taxon>
        <taxon>Insecta</taxon>
        <taxon>Pterygota</taxon>
        <taxon>Neoptera</taxon>
        <taxon>Endopterygota</taxon>
        <taxon>Coleoptera</taxon>
        <taxon>Polyphaga</taxon>
        <taxon>Cucujiformia</taxon>
        <taxon>Coccinelloidea</taxon>
        <taxon>Coccinellidae</taxon>
        <taxon>Epilachninae</taxon>
        <taxon>Epilachnini</taxon>
        <taxon>Henosepilachna</taxon>
    </lineage>
</organism>
<dbReference type="EMBL" id="JARQZJ010000095">
    <property type="protein sequence ID" value="KAK9885143.1"/>
    <property type="molecule type" value="Genomic_DNA"/>
</dbReference>
<sequence>MLAAIGASRNASALNEIIRTSCLIGTSPTASRLIEYSRIDSEPNGTSRNVLSSDRLPSGERYQGVSERYPLGERPQTSVSSDRLVANQAAHVYQGDNRYITYHRYPERYTPVGSLERQHPNHDRYSRAITPSSMEIYNTLATDKDRDVPDRYFDRYSTISHEKDRFKGGQYVPDQYKMHNTDKERKRCSTSNDRYISVQTDIINDRQSTQSNVCPADRFSSNERHKGDKRERSGSGDRKSRYQYQHEKYVPDNFQNDRFPPIPCPEGFASQDGTQFNESSYLEPPSPAPASDRFIPPPPLSPETPTSPICYSTNELNACSKISDRFVSPPQHVNSTQVVDNFSPNKTDRRYQYSSSERYNPDDRFKDIQYGTDRYQVNSGNYNCSNDKYAGNERYEVTRYGPQNPHIPVERYVPQQQPENYYGLQYDRYSIKMNSNDPYMRRDLSNFQFRLPIHLNQPQYQKVRYISTPSRTKCCQYSDGYHLSKSSPGSSSSSSVTSQNKEHLAKEVPVTTASCVSNAVNASLQDIQCQNLKTTYQQEKATQCVRLCNNSKECVAFVSPNMRVGRGRCRHSICVSPSMEYMGSNGNRYICATPPPRNSVCSQEGVICNEGCCAKRGQTSLTVAIW</sequence>
<feature type="compositionally biased region" description="Polar residues" evidence="1">
    <location>
        <begin position="271"/>
        <end position="280"/>
    </location>
</feature>
<gene>
    <name evidence="2" type="ORF">WA026_010654</name>
</gene>
<feature type="region of interest" description="Disordered" evidence="1">
    <location>
        <begin position="167"/>
        <end position="304"/>
    </location>
</feature>
<reference evidence="2 3" key="1">
    <citation type="submission" date="2023-03" db="EMBL/GenBank/DDBJ databases">
        <title>Genome insight into feeding habits of ladybird beetles.</title>
        <authorList>
            <person name="Li H.-S."/>
            <person name="Huang Y.-H."/>
            <person name="Pang H."/>
        </authorList>
    </citation>
    <scope>NUCLEOTIDE SEQUENCE [LARGE SCALE GENOMIC DNA]</scope>
    <source>
        <strain evidence="2">SYSU_2023b</strain>
        <tissue evidence="2">Whole body</tissue>
    </source>
</reference>
<comment type="caution">
    <text evidence="2">The sequence shown here is derived from an EMBL/GenBank/DDBJ whole genome shotgun (WGS) entry which is preliminary data.</text>
</comment>
<evidence type="ECO:0000313" key="3">
    <source>
        <dbReference type="Proteomes" id="UP001431783"/>
    </source>
</evidence>
<feature type="compositionally biased region" description="Basic and acidic residues" evidence="1">
    <location>
        <begin position="220"/>
        <end position="250"/>
    </location>
</feature>